<protein>
    <submittedName>
        <fullName evidence="1">Uncharacterized protein</fullName>
    </submittedName>
</protein>
<gene>
    <name evidence="1" type="ORF">MRB53_011284</name>
</gene>
<dbReference type="Proteomes" id="UP001234297">
    <property type="component" value="Chromosome 3"/>
</dbReference>
<reference evidence="1 2" key="1">
    <citation type="journal article" date="2022" name="Hortic Res">
        <title>A haplotype resolved chromosomal level avocado genome allows analysis of novel avocado genes.</title>
        <authorList>
            <person name="Nath O."/>
            <person name="Fletcher S.J."/>
            <person name="Hayward A."/>
            <person name="Shaw L.M."/>
            <person name="Masouleh A.K."/>
            <person name="Furtado A."/>
            <person name="Henry R.J."/>
            <person name="Mitter N."/>
        </authorList>
    </citation>
    <scope>NUCLEOTIDE SEQUENCE [LARGE SCALE GENOMIC DNA]</scope>
    <source>
        <strain evidence="2">cv. Hass</strain>
    </source>
</reference>
<keyword evidence="2" id="KW-1185">Reference proteome</keyword>
<comment type="caution">
    <text evidence="1">The sequence shown here is derived from an EMBL/GenBank/DDBJ whole genome shotgun (WGS) entry which is preliminary data.</text>
</comment>
<accession>A0ACC2LU74</accession>
<sequence length="738" mass="81633">MTSFGSLADAKWVFDKIINRDLSLWNSAIIAYFRAAYFCEVLQLYLNLKERGIGVDGLAINFALKSCIELQSVEFGRAIHGDCVKLMLNVDRFVGSSLVGLYSKCAVCIEDARRVFDEMTDRDVVAYTAMVTGYSQLSDYRAMEAFGIARDMQKEGVDPNRVTLVSLLQVASQLDALLEGKSIHAHAIRRGCDHDDEILETSLIDMYMKCDASHMAESVFDRKVNRTVASWNVMIAGLVRRGQAAEALELFCLMKCDNIRPDSVLLANAVLGCSVLKCIHLGASIHGCGIRAGVHLDLVTTTTLIDMYAKCNRINEARELFNEMEAKDVISFNVMISGYLQSGLVDEAFEIFAGLVEAGIRPNPVTMLSMLSAAADLTDIRKGRCIHGYVLRHGFEMVVEVVNQILNMYVKCSKIDKAKELFDRIINKDLVSWTSIMMGYVHHGLADEALAIFYLMRGAGEEPDSVTLLCLLQASSHLGCLKQTREVHGYVNRNHMERDAVIINSLVITYAKCGRLDMAEVLFSNTIGRGLTSWNSMIAAYGMHGNCTEALSLFHQMIAEKVEPDELTFTSLLSACSHAGLVEEGRRVFHSMTAEHFITPCEEHYACMVDLLGRAGCLKEAYDFVKFLPLEGNASAWSALLAACRVHGNTQLGEIVGSRLLDMETASTSAYTLLSSIYAEAGKWSEVEKIKGMVKQKGLRKTPGYSLIELVEIMVPMTNMGIHYLSKISDTASHQGSK</sequence>
<dbReference type="EMBL" id="CM056811">
    <property type="protein sequence ID" value="KAJ8637017.1"/>
    <property type="molecule type" value="Genomic_DNA"/>
</dbReference>
<evidence type="ECO:0000313" key="2">
    <source>
        <dbReference type="Proteomes" id="UP001234297"/>
    </source>
</evidence>
<organism evidence="1 2">
    <name type="scientific">Persea americana</name>
    <name type="common">Avocado</name>
    <dbReference type="NCBI Taxonomy" id="3435"/>
    <lineage>
        <taxon>Eukaryota</taxon>
        <taxon>Viridiplantae</taxon>
        <taxon>Streptophyta</taxon>
        <taxon>Embryophyta</taxon>
        <taxon>Tracheophyta</taxon>
        <taxon>Spermatophyta</taxon>
        <taxon>Magnoliopsida</taxon>
        <taxon>Magnoliidae</taxon>
        <taxon>Laurales</taxon>
        <taxon>Lauraceae</taxon>
        <taxon>Persea</taxon>
    </lineage>
</organism>
<evidence type="ECO:0000313" key="1">
    <source>
        <dbReference type="EMBL" id="KAJ8637017.1"/>
    </source>
</evidence>
<proteinExistence type="predicted"/>
<name>A0ACC2LU74_PERAE</name>